<feature type="transmembrane region" description="Helical" evidence="2">
    <location>
        <begin position="303"/>
        <end position="322"/>
    </location>
</feature>
<proteinExistence type="inferred from homology"/>
<dbReference type="SUPFAM" id="SSF46785">
    <property type="entry name" value="Winged helix' DNA-binding domain"/>
    <property type="match status" value="1"/>
</dbReference>
<dbReference type="Pfam" id="PF13412">
    <property type="entry name" value="HTH_24"/>
    <property type="match status" value="1"/>
</dbReference>
<comment type="similarity">
    <text evidence="1">Belongs to the ROK (NagC/XylR) family.</text>
</comment>
<keyword evidence="2" id="KW-0472">Membrane</keyword>
<dbReference type="EMBL" id="JBHMAA010000007">
    <property type="protein sequence ID" value="MFB9948214.1"/>
    <property type="molecule type" value="Genomic_DNA"/>
</dbReference>
<keyword evidence="4" id="KW-1185">Reference proteome</keyword>
<evidence type="ECO:0000313" key="3">
    <source>
        <dbReference type="EMBL" id="MFB9948214.1"/>
    </source>
</evidence>
<gene>
    <name evidence="3" type="ORF">ACFFP0_05105</name>
</gene>
<keyword evidence="2" id="KW-0812">Transmembrane</keyword>
<dbReference type="Gene3D" id="3.30.420.40">
    <property type="match status" value="2"/>
</dbReference>
<sequence>MTSIRDGALQGIGSTQAAMLRYLRRKGSASRAEIAELCGITPAAVSMMTRDLLERGVITEGARRQGVRGAPHIDLTLQKSIGYALGIHANRYSVTLTLLDFSGELVGERQLRGTYGAFSDARAAIRVGVEELLAAAALNKTMLIGAGVAMPTRFSREALPLDLAEEVISWAGSDLTASLQDALGCPVVIENDANAAAMGELTVGNSARHENFAYLYLSEGIGGAVIIENRLYRGNLGNAGEIGALRPRGTPRPSFDDLAKWCADRAGNIPAGRAPEDWDTYLRDHSAVLDAWLDRAGPELARLAFIVSAVLAPAVIYLGGTLPQSVRERMVKWLDFSSSDPFDGARVVQPGILLPDVNATDSVAFGAAAMILHGLGDGPARNT</sequence>
<dbReference type="InterPro" id="IPR036388">
    <property type="entry name" value="WH-like_DNA-bd_sf"/>
</dbReference>
<reference evidence="3 4" key="1">
    <citation type="submission" date="2024-09" db="EMBL/GenBank/DDBJ databases">
        <authorList>
            <person name="Sun Q."/>
            <person name="Mori K."/>
        </authorList>
    </citation>
    <scope>NUCLEOTIDE SEQUENCE [LARGE SCALE GENOMIC DNA]</scope>
    <source>
        <strain evidence="3 4">TBRC 4938</strain>
    </source>
</reference>
<comment type="caution">
    <text evidence="3">The sequence shown here is derived from an EMBL/GenBank/DDBJ whole genome shotgun (WGS) entry which is preliminary data.</text>
</comment>
<dbReference type="PANTHER" id="PTHR18964">
    <property type="entry name" value="ROK (REPRESSOR, ORF, KINASE) FAMILY"/>
    <property type="match status" value="1"/>
</dbReference>
<dbReference type="InterPro" id="IPR000600">
    <property type="entry name" value="ROK"/>
</dbReference>
<evidence type="ECO:0000313" key="4">
    <source>
        <dbReference type="Proteomes" id="UP001589692"/>
    </source>
</evidence>
<accession>A0ABV6AC53</accession>
<evidence type="ECO:0000256" key="1">
    <source>
        <dbReference type="ARBA" id="ARBA00006479"/>
    </source>
</evidence>
<dbReference type="InterPro" id="IPR036390">
    <property type="entry name" value="WH_DNA-bd_sf"/>
</dbReference>
<evidence type="ECO:0000256" key="2">
    <source>
        <dbReference type="SAM" id="Phobius"/>
    </source>
</evidence>
<dbReference type="PANTHER" id="PTHR18964:SF149">
    <property type="entry name" value="BIFUNCTIONAL UDP-N-ACETYLGLUCOSAMINE 2-EPIMERASE_N-ACETYLMANNOSAMINE KINASE"/>
    <property type="match status" value="1"/>
</dbReference>
<dbReference type="Pfam" id="PF00480">
    <property type="entry name" value="ROK"/>
    <property type="match status" value="1"/>
</dbReference>
<dbReference type="Gene3D" id="1.10.10.10">
    <property type="entry name" value="Winged helix-like DNA-binding domain superfamily/Winged helix DNA-binding domain"/>
    <property type="match status" value="1"/>
</dbReference>
<dbReference type="Proteomes" id="UP001589692">
    <property type="component" value="Unassembled WGS sequence"/>
</dbReference>
<dbReference type="RefSeq" id="WP_377257236.1">
    <property type="nucleotide sequence ID" value="NZ_JBHMAA010000007.1"/>
</dbReference>
<keyword evidence="2" id="KW-1133">Transmembrane helix</keyword>
<organism evidence="3 4">
    <name type="scientific">Rhizobium puerariae</name>
    <dbReference type="NCBI Taxonomy" id="1585791"/>
    <lineage>
        <taxon>Bacteria</taxon>
        <taxon>Pseudomonadati</taxon>
        <taxon>Pseudomonadota</taxon>
        <taxon>Alphaproteobacteria</taxon>
        <taxon>Hyphomicrobiales</taxon>
        <taxon>Rhizobiaceae</taxon>
        <taxon>Rhizobium/Agrobacterium group</taxon>
        <taxon>Rhizobium</taxon>
    </lineage>
</organism>
<dbReference type="CDD" id="cd23763">
    <property type="entry name" value="ASKHA_ATPase_ROK"/>
    <property type="match status" value="1"/>
</dbReference>
<name>A0ABV6AC53_9HYPH</name>
<dbReference type="SUPFAM" id="SSF53067">
    <property type="entry name" value="Actin-like ATPase domain"/>
    <property type="match status" value="1"/>
</dbReference>
<dbReference type="InterPro" id="IPR043129">
    <property type="entry name" value="ATPase_NBD"/>
</dbReference>
<protein>
    <submittedName>
        <fullName evidence="3">ROK family protein</fullName>
    </submittedName>
</protein>